<evidence type="ECO:0000256" key="1">
    <source>
        <dbReference type="ARBA" id="ARBA00023015"/>
    </source>
</evidence>
<dbReference type="SUPFAM" id="SSF53697">
    <property type="entry name" value="SIS domain"/>
    <property type="match status" value="1"/>
</dbReference>
<reference evidence="6 7" key="1">
    <citation type="submission" date="2017-08" db="EMBL/GenBank/DDBJ databases">
        <title>Infants hospitalized years apart are colonized by the same room-sourced microbial strains.</title>
        <authorList>
            <person name="Brooks B."/>
            <person name="Olm M.R."/>
            <person name="Firek B.A."/>
            <person name="Baker R."/>
            <person name="Thomas B.C."/>
            <person name="Morowitz M.J."/>
            <person name="Banfield J.F."/>
        </authorList>
    </citation>
    <scope>NUCLEOTIDE SEQUENCE [LARGE SCALE GENOMIC DNA]</scope>
    <source>
        <strain evidence="6">S2_003_000_R2_11</strain>
    </source>
</reference>
<dbReference type="InterPro" id="IPR009057">
    <property type="entry name" value="Homeodomain-like_sf"/>
</dbReference>
<dbReference type="GO" id="GO:0097367">
    <property type="term" value="F:carbohydrate derivative binding"/>
    <property type="evidence" value="ECO:0007669"/>
    <property type="project" value="InterPro"/>
</dbReference>
<dbReference type="PROSITE" id="PS51071">
    <property type="entry name" value="HTH_RPIR"/>
    <property type="match status" value="1"/>
</dbReference>
<dbReference type="CDD" id="cd05013">
    <property type="entry name" value="SIS_RpiR"/>
    <property type="match status" value="1"/>
</dbReference>
<dbReference type="PANTHER" id="PTHR30514:SF20">
    <property type="entry name" value="TRANSCRIPTIONAL REGULATOR"/>
    <property type="match status" value="1"/>
</dbReference>
<dbReference type="Pfam" id="PF01380">
    <property type="entry name" value="SIS"/>
    <property type="match status" value="1"/>
</dbReference>
<keyword evidence="2" id="KW-0238">DNA-binding</keyword>
<evidence type="ECO:0000259" key="5">
    <source>
        <dbReference type="PROSITE" id="PS51464"/>
    </source>
</evidence>
<gene>
    <name evidence="6" type="ORF">DI533_01325</name>
</gene>
<dbReference type="Gene3D" id="1.10.10.10">
    <property type="entry name" value="Winged helix-like DNA-binding domain superfamily/Winged helix DNA-binding domain"/>
    <property type="match status" value="1"/>
</dbReference>
<accession>A0A2W5SBW3</accession>
<dbReference type="GO" id="GO:1901135">
    <property type="term" value="P:carbohydrate derivative metabolic process"/>
    <property type="evidence" value="ECO:0007669"/>
    <property type="project" value="InterPro"/>
</dbReference>
<keyword evidence="3" id="KW-0804">Transcription</keyword>
<dbReference type="InterPro" id="IPR000281">
    <property type="entry name" value="HTH_RpiR"/>
</dbReference>
<dbReference type="GO" id="GO:0003677">
    <property type="term" value="F:DNA binding"/>
    <property type="evidence" value="ECO:0007669"/>
    <property type="project" value="UniProtKB-KW"/>
</dbReference>
<evidence type="ECO:0000256" key="3">
    <source>
        <dbReference type="ARBA" id="ARBA00023163"/>
    </source>
</evidence>
<protein>
    <recommendedName>
        <fullName evidence="8">MurR/RpiR family transcriptional regulator</fullName>
    </recommendedName>
</protein>
<evidence type="ECO:0000313" key="7">
    <source>
        <dbReference type="Proteomes" id="UP000248975"/>
    </source>
</evidence>
<dbReference type="PANTHER" id="PTHR30514">
    <property type="entry name" value="GLUCOKINASE"/>
    <property type="match status" value="1"/>
</dbReference>
<comment type="caution">
    <text evidence="6">The sequence shown here is derived from an EMBL/GenBank/DDBJ whole genome shotgun (WGS) entry which is preliminary data.</text>
</comment>
<dbReference type="EMBL" id="QFQS01000001">
    <property type="protein sequence ID" value="PZQ99356.1"/>
    <property type="molecule type" value="Genomic_DNA"/>
</dbReference>
<dbReference type="InterPro" id="IPR035472">
    <property type="entry name" value="RpiR-like_SIS"/>
</dbReference>
<sequence>MRCLIGNARSTGAGKRARGMNDPIDYASLVERLKERRTSLSPRLQDVAQFVLNNPEDVAILTIVEIARAAKVPPSAITRFTQELGLERFSELQAIFRSRLVGPRLAYVDRLRGISERAAEGEGPIDLSDPQEVLGIFASSAYVSLMNVVEDQRAAPLADFVEALRAANAVHVCGGRGAFGVAAYTFYGLAAVGKRAFLMDNLGSMRMQQVQAVAPDDLVLAISFDDYTPETLQTAEAAVAAGRNVIAITDNELSPLVPLARHALFVKEARLGHFRSQVPAMVLCQAIIASVGRSGGRSIGRS</sequence>
<dbReference type="InterPro" id="IPR001347">
    <property type="entry name" value="SIS_dom"/>
</dbReference>
<feature type="domain" description="HTH rpiR-type" evidence="4">
    <location>
        <begin position="27"/>
        <end position="103"/>
    </location>
</feature>
<dbReference type="InterPro" id="IPR047640">
    <property type="entry name" value="RpiR-like"/>
</dbReference>
<dbReference type="Proteomes" id="UP000248975">
    <property type="component" value="Unassembled WGS sequence"/>
</dbReference>
<dbReference type="GO" id="GO:0003700">
    <property type="term" value="F:DNA-binding transcription factor activity"/>
    <property type="evidence" value="ECO:0007669"/>
    <property type="project" value="InterPro"/>
</dbReference>
<proteinExistence type="predicted"/>
<evidence type="ECO:0000259" key="4">
    <source>
        <dbReference type="PROSITE" id="PS51071"/>
    </source>
</evidence>
<dbReference type="Pfam" id="PF01418">
    <property type="entry name" value="HTH_6"/>
    <property type="match status" value="1"/>
</dbReference>
<evidence type="ECO:0000313" key="6">
    <source>
        <dbReference type="EMBL" id="PZQ99356.1"/>
    </source>
</evidence>
<dbReference type="InterPro" id="IPR036388">
    <property type="entry name" value="WH-like_DNA-bd_sf"/>
</dbReference>
<dbReference type="AlphaFoldDB" id="A0A2W5SBW3"/>
<name>A0A2W5SBW3_CERSP</name>
<keyword evidence="1" id="KW-0805">Transcription regulation</keyword>
<dbReference type="InterPro" id="IPR046348">
    <property type="entry name" value="SIS_dom_sf"/>
</dbReference>
<feature type="domain" description="SIS" evidence="5">
    <location>
        <begin position="160"/>
        <end position="297"/>
    </location>
</feature>
<evidence type="ECO:0000256" key="2">
    <source>
        <dbReference type="ARBA" id="ARBA00023125"/>
    </source>
</evidence>
<organism evidence="6 7">
    <name type="scientific">Cereibacter sphaeroides</name>
    <name type="common">Rhodobacter sphaeroides</name>
    <dbReference type="NCBI Taxonomy" id="1063"/>
    <lineage>
        <taxon>Bacteria</taxon>
        <taxon>Pseudomonadati</taxon>
        <taxon>Pseudomonadota</taxon>
        <taxon>Alphaproteobacteria</taxon>
        <taxon>Rhodobacterales</taxon>
        <taxon>Paracoccaceae</taxon>
        <taxon>Cereibacter</taxon>
    </lineage>
</organism>
<evidence type="ECO:0008006" key="8">
    <source>
        <dbReference type="Google" id="ProtNLM"/>
    </source>
</evidence>
<dbReference type="PROSITE" id="PS51464">
    <property type="entry name" value="SIS"/>
    <property type="match status" value="1"/>
</dbReference>
<dbReference type="SUPFAM" id="SSF46689">
    <property type="entry name" value="Homeodomain-like"/>
    <property type="match status" value="1"/>
</dbReference>
<dbReference type="Gene3D" id="3.40.50.10490">
    <property type="entry name" value="Glucose-6-phosphate isomerase like protein, domain 1"/>
    <property type="match status" value="1"/>
</dbReference>